<gene>
    <name evidence="11" type="ORF">E6O75_ATG10664</name>
</gene>
<reference evidence="11 12" key="1">
    <citation type="submission" date="2019-04" db="EMBL/GenBank/DDBJ databases">
        <title>High contiguity whole genome sequence and gene annotation resource for two Venturia nashicola isolates.</title>
        <authorList>
            <person name="Prokchorchik M."/>
            <person name="Won K."/>
            <person name="Lee Y."/>
            <person name="Choi E.D."/>
            <person name="Segonzac C."/>
            <person name="Sohn K.H."/>
        </authorList>
    </citation>
    <scope>NUCLEOTIDE SEQUENCE [LARGE SCALE GENOMIC DNA]</scope>
    <source>
        <strain evidence="11 12">PRI2</strain>
    </source>
</reference>
<dbReference type="GO" id="GO:0003743">
    <property type="term" value="F:translation initiation factor activity"/>
    <property type="evidence" value="ECO:0007669"/>
    <property type="project" value="UniProtKB-KW"/>
</dbReference>
<feature type="domain" description="Mannose-1-phosphate guanyltransferase C-terminal" evidence="10">
    <location>
        <begin position="454"/>
        <end position="536"/>
    </location>
</feature>
<keyword evidence="5" id="KW-0648">Protein biosynthesis</keyword>
<dbReference type="STRING" id="86259.A0A4Z1P1T5"/>
<proteinExistence type="inferred from homology"/>
<evidence type="ECO:0000256" key="8">
    <source>
        <dbReference type="ARBA" id="ARBA00046432"/>
    </source>
</evidence>
<dbReference type="PANTHER" id="PTHR45989">
    <property type="entry name" value="TRANSLATION INITIATION FACTOR EIF-2B SUBUNIT GAMMA"/>
    <property type="match status" value="1"/>
</dbReference>
<dbReference type="Pfam" id="PF25087">
    <property type="entry name" value="GMPPB_C"/>
    <property type="match status" value="1"/>
</dbReference>
<keyword evidence="4 11" id="KW-0396">Initiation factor</keyword>
<accession>A0A4Z1P1T5</accession>
<dbReference type="OrthoDB" id="10250549at2759"/>
<dbReference type="Proteomes" id="UP000298493">
    <property type="component" value="Unassembled WGS sequence"/>
</dbReference>
<dbReference type="AlphaFoldDB" id="A0A4Z1P1T5"/>
<dbReference type="SUPFAM" id="SSF51161">
    <property type="entry name" value="Trimeric LpxA-like enzymes"/>
    <property type="match status" value="1"/>
</dbReference>
<protein>
    <recommendedName>
        <fullName evidence="6">Translation initiation factor eIF2B subunit gamma</fullName>
    </recommendedName>
    <alternativeName>
        <fullName evidence="7">eIF2B GDP-GTP exchange factor subunit gamma</fullName>
    </alternativeName>
</protein>
<keyword evidence="3" id="KW-0963">Cytoplasm</keyword>
<evidence type="ECO:0000313" key="12">
    <source>
        <dbReference type="Proteomes" id="UP000298493"/>
    </source>
</evidence>
<dbReference type="SUPFAM" id="SSF53448">
    <property type="entry name" value="Nucleotide-diphospho-sugar transferases"/>
    <property type="match status" value="1"/>
</dbReference>
<keyword evidence="12" id="KW-1185">Reference proteome</keyword>
<comment type="similarity">
    <text evidence="2">Belongs to the eIF-2B gamma/epsilon subunits family.</text>
</comment>
<dbReference type="GO" id="GO:0005829">
    <property type="term" value="C:cytosol"/>
    <property type="evidence" value="ECO:0007669"/>
    <property type="project" value="UniProtKB-SubCell"/>
</dbReference>
<dbReference type="Gene3D" id="2.160.10.10">
    <property type="entry name" value="Hexapeptide repeat proteins"/>
    <property type="match status" value="1"/>
</dbReference>
<feature type="region of interest" description="Disordered" evidence="9">
    <location>
        <begin position="341"/>
        <end position="369"/>
    </location>
</feature>
<dbReference type="EMBL" id="SNSC02000015">
    <property type="protein sequence ID" value="TID18019.1"/>
    <property type="molecule type" value="Genomic_DNA"/>
</dbReference>
<sequence>MPHATLPSPGFQALILCGPGANLDTFTVNPKSHPKALVSIANRPMVWYPLEWCIRMGVTNVVLIAPPESKEAIEHSLNTNPHFTALRKPDVLAPADLTLTTETAEIFKLPEVQKLVTGDFIVLPCDLVCELDGLALLEQWMVLQGGVGGASGGLYDGSQHEMKIGGEKSGRRGGLAVWYSTKSENTVKREETNFIATAPLPASIVPPPQSSLRRDISNAVYSIPTDTLKDLTEGQDFQIRRALLRKHVHVKMYTAYRDAHIYFFPFWVMEMIKRNENINHLGEDVLGWWAKAGWQDGLGDKLGLRDILDAPRGISSPDLSGSANLLDEDIDVESYITTKPSKPRKTEVDSTAKTPLASRVRDPDTGSKLKSLTSKTHVKIPPLLAYIQPSTPSAPLIRRVDKSDLLLNISLRLAKYPGLDDITVTDHSPFAHSSKIAASTRAKVPVQCSIQSETSLIDENVTISERCNIKESVVGRGCKIGTGAKLTKCIIMEDAEVGDFVTLEECILGPRCLVEGGPKEDKNKTVLKKCEVQEGFKVNWGSEETGFQFMLGGLLQDEDEFENGGEEAGELGDDGY</sequence>
<evidence type="ECO:0000256" key="9">
    <source>
        <dbReference type="SAM" id="MobiDB-lite"/>
    </source>
</evidence>
<organism evidence="11 12">
    <name type="scientific">Venturia nashicola</name>
    <dbReference type="NCBI Taxonomy" id="86259"/>
    <lineage>
        <taxon>Eukaryota</taxon>
        <taxon>Fungi</taxon>
        <taxon>Dikarya</taxon>
        <taxon>Ascomycota</taxon>
        <taxon>Pezizomycotina</taxon>
        <taxon>Dothideomycetes</taxon>
        <taxon>Pleosporomycetidae</taxon>
        <taxon>Venturiales</taxon>
        <taxon>Venturiaceae</taxon>
        <taxon>Venturia</taxon>
    </lineage>
</organism>
<dbReference type="Gene3D" id="3.90.550.10">
    <property type="entry name" value="Spore Coat Polysaccharide Biosynthesis Protein SpsA, Chain A"/>
    <property type="match status" value="1"/>
</dbReference>
<comment type="subunit">
    <text evidence="8">Component of the translation initiation factor 2B (eIF2B) complex which is a heterodecamer of two sets of five different subunits: alpha, beta, gamma, delta and epsilon. Subunits alpha, beta and delta comprise a regulatory subcomplex and subunits epsilon and gamma comprise a catalytic subcomplex. Within the complex, the hexameric regulatory complex resides at the center, with the two heterodimeric catalytic subcomplexes bound on opposite sides.</text>
</comment>
<name>A0A4Z1P1T5_9PEZI</name>
<comment type="caution">
    <text evidence="11">The sequence shown here is derived from an EMBL/GenBank/DDBJ whole genome shotgun (WGS) entry which is preliminary data.</text>
</comment>
<dbReference type="GO" id="GO:0002183">
    <property type="term" value="P:cytoplasmic translational initiation"/>
    <property type="evidence" value="ECO:0007669"/>
    <property type="project" value="TreeGrafter"/>
</dbReference>
<dbReference type="GO" id="GO:0005085">
    <property type="term" value="F:guanyl-nucleotide exchange factor activity"/>
    <property type="evidence" value="ECO:0007669"/>
    <property type="project" value="TreeGrafter"/>
</dbReference>
<comment type="subcellular location">
    <subcellularLocation>
        <location evidence="1">Cytoplasm</location>
        <location evidence="1">Cytosol</location>
    </subcellularLocation>
</comment>
<dbReference type="InterPro" id="IPR011004">
    <property type="entry name" value="Trimer_LpxA-like_sf"/>
</dbReference>
<evidence type="ECO:0000256" key="2">
    <source>
        <dbReference type="ARBA" id="ARBA00007878"/>
    </source>
</evidence>
<dbReference type="InterPro" id="IPR056729">
    <property type="entry name" value="GMPPB_C"/>
</dbReference>
<evidence type="ECO:0000256" key="6">
    <source>
        <dbReference type="ARBA" id="ARBA00044196"/>
    </source>
</evidence>
<dbReference type="InterPro" id="IPR029044">
    <property type="entry name" value="Nucleotide-diphossugar_trans"/>
</dbReference>
<dbReference type="PANTHER" id="PTHR45989:SF1">
    <property type="entry name" value="TRANSLATION INITIATION FACTOR EIF-2B SUBUNIT GAMMA"/>
    <property type="match status" value="1"/>
</dbReference>
<evidence type="ECO:0000256" key="1">
    <source>
        <dbReference type="ARBA" id="ARBA00004514"/>
    </source>
</evidence>
<evidence type="ECO:0000259" key="10">
    <source>
        <dbReference type="Pfam" id="PF25087"/>
    </source>
</evidence>
<dbReference type="InterPro" id="IPR051960">
    <property type="entry name" value="eIF2B_gamma"/>
</dbReference>
<evidence type="ECO:0000256" key="3">
    <source>
        <dbReference type="ARBA" id="ARBA00022490"/>
    </source>
</evidence>
<evidence type="ECO:0000256" key="5">
    <source>
        <dbReference type="ARBA" id="ARBA00022917"/>
    </source>
</evidence>
<evidence type="ECO:0000256" key="4">
    <source>
        <dbReference type="ARBA" id="ARBA00022540"/>
    </source>
</evidence>
<evidence type="ECO:0000313" key="11">
    <source>
        <dbReference type="EMBL" id="TID18019.1"/>
    </source>
</evidence>
<dbReference type="GO" id="GO:0005851">
    <property type="term" value="C:eukaryotic translation initiation factor 2B complex"/>
    <property type="evidence" value="ECO:0007669"/>
    <property type="project" value="TreeGrafter"/>
</dbReference>
<evidence type="ECO:0000256" key="7">
    <source>
        <dbReference type="ARBA" id="ARBA00044229"/>
    </source>
</evidence>